<keyword evidence="1" id="KW-0433">Leucine-rich repeat</keyword>
<dbReference type="PANTHER" id="PTHR48060:SF24">
    <property type="entry name" value="NON-SPECIFIC SERINE_THREONINE PROTEIN KINASE"/>
    <property type="match status" value="1"/>
</dbReference>
<dbReference type="InterPro" id="IPR053211">
    <property type="entry name" value="DNA_repair-toleration"/>
</dbReference>
<accession>A0A8T0WRN8</accession>
<proteinExistence type="predicted"/>
<feature type="region of interest" description="Disordered" evidence="4">
    <location>
        <begin position="135"/>
        <end position="160"/>
    </location>
</feature>
<dbReference type="Proteomes" id="UP000823388">
    <property type="component" value="Chromosome 1N"/>
</dbReference>
<evidence type="ECO:0000313" key="8">
    <source>
        <dbReference type="Proteomes" id="UP000823388"/>
    </source>
</evidence>
<feature type="compositionally biased region" description="Low complexity" evidence="4">
    <location>
        <begin position="137"/>
        <end position="149"/>
    </location>
</feature>
<reference evidence="7 8" key="1">
    <citation type="submission" date="2020-05" db="EMBL/GenBank/DDBJ databases">
        <title>WGS assembly of Panicum virgatum.</title>
        <authorList>
            <person name="Lovell J.T."/>
            <person name="Jenkins J."/>
            <person name="Shu S."/>
            <person name="Juenger T.E."/>
            <person name="Schmutz J."/>
        </authorList>
    </citation>
    <scope>NUCLEOTIDE SEQUENCE [LARGE SCALE GENOMIC DNA]</scope>
    <source>
        <strain evidence="8">cv. AP13</strain>
    </source>
</reference>
<evidence type="ECO:0000256" key="3">
    <source>
        <dbReference type="ARBA" id="ARBA00022737"/>
    </source>
</evidence>
<feature type="compositionally biased region" description="Pro residues" evidence="4">
    <location>
        <begin position="150"/>
        <end position="160"/>
    </location>
</feature>
<evidence type="ECO:0000256" key="5">
    <source>
        <dbReference type="SAM" id="SignalP"/>
    </source>
</evidence>
<dbReference type="Gene3D" id="3.80.10.10">
    <property type="entry name" value="Ribonuclease Inhibitor"/>
    <property type="match status" value="1"/>
</dbReference>
<name>A0A8T0WRN8_PANVG</name>
<evidence type="ECO:0000313" key="7">
    <source>
        <dbReference type="EMBL" id="KAG2649648.1"/>
    </source>
</evidence>
<dbReference type="PANTHER" id="PTHR48060">
    <property type="entry name" value="DNA DAMAGE-REPAIR/TOLERATION PROTEIN DRT100"/>
    <property type="match status" value="1"/>
</dbReference>
<evidence type="ECO:0000259" key="6">
    <source>
        <dbReference type="Pfam" id="PF08263"/>
    </source>
</evidence>
<feature type="domain" description="Leucine-rich repeat-containing N-terminal plant-type" evidence="6">
    <location>
        <begin position="51"/>
        <end position="89"/>
    </location>
</feature>
<gene>
    <name evidence="7" type="ORF">PVAP13_1NG193819</name>
</gene>
<comment type="caution">
    <text evidence="7">The sequence shown here is derived from an EMBL/GenBank/DDBJ whole genome shotgun (WGS) entry which is preliminary data.</text>
</comment>
<dbReference type="AlphaFoldDB" id="A0A8T0WRN8"/>
<dbReference type="EMBL" id="CM029038">
    <property type="protein sequence ID" value="KAG2649648.1"/>
    <property type="molecule type" value="Genomic_DNA"/>
</dbReference>
<dbReference type="Pfam" id="PF08263">
    <property type="entry name" value="LRRNT_2"/>
    <property type="match status" value="1"/>
</dbReference>
<feature type="signal peptide" evidence="5">
    <location>
        <begin position="1"/>
        <end position="43"/>
    </location>
</feature>
<keyword evidence="2 5" id="KW-0732">Signal</keyword>
<evidence type="ECO:0000256" key="2">
    <source>
        <dbReference type="ARBA" id="ARBA00022729"/>
    </source>
</evidence>
<sequence>MLSYFTISESQTNTHTHLTATQMAHSYLLLLLFLLVFLASTSSSRSMAQATDQETLLTIKKDWGSPSALSSWNPQNASSYCSWVGVSCNKNGQVTKLSFPNLNIYLSVPFHAALRCACAVSCRAAHLANCSQQWRRTSGPTPLAAAAAPTRPPPPSSASV</sequence>
<organism evidence="7 8">
    <name type="scientific">Panicum virgatum</name>
    <name type="common">Blackwell switchgrass</name>
    <dbReference type="NCBI Taxonomy" id="38727"/>
    <lineage>
        <taxon>Eukaryota</taxon>
        <taxon>Viridiplantae</taxon>
        <taxon>Streptophyta</taxon>
        <taxon>Embryophyta</taxon>
        <taxon>Tracheophyta</taxon>
        <taxon>Spermatophyta</taxon>
        <taxon>Magnoliopsida</taxon>
        <taxon>Liliopsida</taxon>
        <taxon>Poales</taxon>
        <taxon>Poaceae</taxon>
        <taxon>PACMAD clade</taxon>
        <taxon>Panicoideae</taxon>
        <taxon>Panicodae</taxon>
        <taxon>Paniceae</taxon>
        <taxon>Panicinae</taxon>
        <taxon>Panicum</taxon>
        <taxon>Panicum sect. Hiantes</taxon>
    </lineage>
</organism>
<keyword evidence="8" id="KW-1185">Reference proteome</keyword>
<evidence type="ECO:0000256" key="1">
    <source>
        <dbReference type="ARBA" id="ARBA00022614"/>
    </source>
</evidence>
<evidence type="ECO:0000256" key="4">
    <source>
        <dbReference type="SAM" id="MobiDB-lite"/>
    </source>
</evidence>
<keyword evidence="3" id="KW-0677">Repeat</keyword>
<dbReference type="InterPro" id="IPR032675">
    <property type="entry name" value="LRR_dom_sf"/>
</dbReference>
<feature type="chain" id="PRO_5035909843" description="Leucine-rich repeat-containing N-terminal plant-type domain-containing protein" evidence="5">
    <location>
        <begin position="44"/>
        <end position="160"/>
    </location>
</feature>
<dbReference type="InterPro" id="IPR013210">
    <property type="entry name" value="LRR_N_plant-typ"/>
</dbReference>
<protein>
    <recommendedName>
        <fullName evidence="6">Leucine-rich repeat-containing N-terminal plant-type domain-containing protein</fullName>
    </recommendedName>
</protein>